<dbReference type="EMBL" id="CP014206">
    <property type="protein sequence ID" value="AMK10587.1"/>
    <property type="molecule type" value="Genomic_DNA"/>
</dbReference>
<sequence>MSISAISGSDSFGLAEMMQSRRNSTSDPGEFASSIVEKDDQDGDGFLSLAETRLDEDRFNKIDADSDGLISTDELSADAEARMAEGPPPMQGMEGMAMGDSGETQSSSGSGEESSSEEEYDELDLNKDGVVSMDELLQAYQQGDTSLQSLFDGLGGGNTSLVQRLANEAYLAQSAV</sequence>
<dbReference type="InterPro" id="IPR018247">
    <property type="entry name" value="EF_Hand_1_Ca_BS"/>
</dbReference>
<feature type="compositionally biased region" description="Polar residues" evidence="1">
    <location>
        <begin position="1"/>
        <end position="10"/>
    </location>
</feature>
<dbReference type="Proteomes" id="UP000295506">
    <property type="component" value="Unassembled WGS sequence"/>
</dbReference>
<evidence type="ECO:0000313" key="3">
    <source>
        <dbReference type="EMBL" id="AMK10587.1"/>
    </source>
</evidence>
<dbReference type="Pfam" id="PF13499">
    <property type="entry name" value="EF-hand_7"/>
    <property type="match status" value="1"/>
</dbReference>
<feature type="domain" description="EF-hand" evidence="2">
    <location>
        <begin position="56"/>
        <end position="85"/>
    </location>
</feature>
<dbReference type="EMBL" id="SOBK01000016">
    <property type="protein sequence ID" value="TDT82743.1"/>
    <property type="molecule type" value="Genomic_DNA"/>
</dbReference>
<gene>
    <name evidence="3" type="ORF">AWY79_05385</name>
    <name evidence="4" type="ORF">EDC59_11655</name>
</gene>
<dbReference type="PROSITE" id="PS50222">
    <property type="entry name" value="EF_HAND_2"/>
    <property type="match status" value="2"/>
</dbReference>
<dbReference type="OrthoDB" id="5457030at2"/>
<name>A0A126QL88_9BACT</name>
<evidence type="ECO:0000259" key="2">
    <source>
        <dbReference type="PROSITE" id="PS50222"/>
    </source>
</evidence>
<feature type="domain" description="EF-hand" evidence="2">
    <location>
        <begin position="111"/>
        <end position="146"/>
    </location>
</feature>
<evidence type="ECO:0000313" key="5">
    <source>
        <dbReference type="Proteomes" id="UP000055611"/>
    </source>
</evidence>
<dbReference type="InterPro" id="IPR002048">
    <property type="entry name" value="EF_hand_dom"/>
</dbReference>
<keyword evidence="5" id="KW-1185">Reference proteome</keyword>
<dbReference type="AlphaFoldDB" id="A0A126QL88"/>
<feature type="compositionally biased region" description="Basic and acidic residues" evidence="1">
    <location>
        <begin position="52"/>
        <end position="64"/>
    </location>
</feature>
<dbReference type="KEGG" id="dej:AWY79_05385"/>
<dbReference type="PROSITE" id="PS00018">
    <property type="entry name" value="EF_HAND_1"/>
    <property type="match status" value="2"/>
</dbReference>
<dbReference type="Proteomes" id="UP000055611">
    <property type="component" value="Chromosome"/>
</dbReference>
<reference evidence="4 6" key="2">
    <citation type="submission" date="2019-03" db="EMBL/GenBank/DDBJ databases">
        <title>Genomic Encyclopedia of Type Strains, Phase IV (KMG-IV): sequencing the most valuable type-strain genomes for metagenomic binning, comparative biology and taxonomic classification.</title>
        <authorList>
            <person name="Goeker M."/>
        </authorList>
    </citation>
    <scope>NUCLEOTIDE SEQUENCE [LARGE SCALE GENOMIC DNA]</scope>
    <source>
        <strain evidence="4 6">DSM 101483</strain>
    </source>
</reference>
<evidence type="ECO:0000313" key="4">
    <source>
        <dbReference type="EMBL" id="TDT82743.1"/>
    </source>
</evidence>
<evidence type="ECO:0000256" key="1">
    <source>
        <dbReference type="SAM" id="MobiDB-lite"/>
    </source>
</evidence>
<dbReference type="GO" id="GO:0005509">
    <property type="term" value="F:calcium ion binding"/>
    <property type="evidence" value="ECO:0007669"/>
    <property type="project" value="InterPro"/>
</dbReference>
<protein>
    <submittedName>
        <fullName evidence="4">EF hand domain-containing protein</fullName>
    </submittedName>
</protein>
<feature type="compositionally biased region" description="Low complexity" evidence="1">
    <location>
        <begin position="101"/>
        <end position="113"/>
    </location>
</feature>
<reference evidence="3 5" key="1">
    <citation type="journal article" date="2016" name="Front. Microbiol.">
        <title>Genome Sequence of the Piezophilic, Mesophilic Sulfate-Reducing Bacterium Desulfovibrio indicus J2T.</title>
        <authorList>
            <person name="Cao J."/>
            <person name="Maignien L."/>
            <person name="Shao Z."/>
            <person name="Alain K."/>
            <person name="Jebbar M."/>
        </authorList>
    </citation>
    <scope>NUCLEOTIDE SEQUENCE [LARGE SCALE GENOMIC DNA]</scope>
    <source>
        <strain evidence="3 5">J2</strain>
    </source>
</reference>
<dbReference type="SUPFAM" id="SSF47473">
    <property type="entry name" value="EF-hand"/>
    <property type="match status" value="1"/>
</dbReference>
<evidence type="ECO:0000313" key="6">
    <source>
        <dbReference type="Proteomes" id="UP000295506"/>
    </source>
</evidence>
<organism evidence="4 6">
    <name type="scientific">Pseudodesulfovibrio indicus</name>
    <dbReference type="NCBI Taxonomy" id="1716143"/>
    <lineage>
        <taxon>Bacteria</taxon>
        <taxon>Pseudomonadati</taxon>
        <taxon>Thermodesulfobacteriota</taxon>
        <taxon>Desulfovibrionia</taxon>
        <taxon>Desulfovibrionales</taxon>
        <taxon>Desulfovibrionaceae</taxon>
    </lineage>
</organism>
<proteinExistence type="predicted"/>
<dbReference type="RefSeq" id="WP_066801307.1">
    <property type="nucleotide sequence ID" value="NZ_CP014206.1"/>
</dbReference>
<dbReference type="Gene3D" id="1.10.238.10">
    <property type="entry name" value="EF-hand"/>
    <property type="match status" value="1"/>
</dbReference>
<dbReference type="InterPro" id="IPR011992">
    <property type="entry name" value="EF-hand-dom_pair"/>
</dbReference>
<feature type="region of interest" description="Disordered" evidence="1">
    <location>
        <begin position="1"/>
        <end position="128"/>
    </location>
</feature>
<accession>A0A126QL88</accession>
<feature type="compositionally biased region" description="Acidic residues" evidence="1">
    <location>
        <begin position="114"/>
        <end position="123"/>
    </location>
</feature>